<dbReference type="GeneID" id="70220781"/>
<feature type="compositionally biased region" description="Basic and acidic residues" evidence="1">
    <location>
        <begin position="144"/>
        <end position="155"/>
    </location>
</feature>
<comment type="caution">
    <text evidence="3">The sequence shown here is derived from an EMBL/GenBank/DDBJ whole genome shotgun (WGS) entry which is preliminary data.</text>
</comment>
<feature type="region of interest" description="Disordered" evidence="1">
    <location>
        <begin position="178"/>
        <end position="231"/>
    </location>
</feature>
<evidence type="ECO:0000313" key="3">
    <source>
        <dbReference type="EMBL" id="KAH7228427.1"/>
    </source>
</evidence>
<feature type="compositionally biased region" description="Polar residues" evidence="1">
    <location>
        <begin position="357"/>
        <end position="380"/>
    </location>
</feature>
<feature type="region of interest" description="Disordered" evidence="1">
    <location>
        <begin position="409"/>
        <end position="497"/>
    </location>
</feature>
<feature type="compositionally biased region" description="Low complexity" evidence="1">
    <location>
        <begin position="122"/>
        <end position="139"/>
    </location>
</feature>
<name>A0A9P9FXS2_FUSRE</name>
<evidence type="ECO:0000313" key="4">
    <source>
        <dbReference type="Proteomes" id="UP000720189"/>
    </source>
</evidence>
<dbReference type="AlphaFoldDB" id="A0A9P9FXS2"/>
<gene>
    <name evidence="3" type="ORF">BKA55DRAFT_545528</name>
</gene>
<sequence>MLGLRAGAWFNFIFGRQYAGIPREIDAAHSVSLVERNPVVITETVMDTHTVAVPKTTTVEVTYHVPLNTSTSATSATIPFASTAISNSTSAINPSLLLSDGQQFPTSAAEEDILPETSDANETTAPTETAAQPTTQEAPLETPDEARLEDGRNTEDAQYPTSEVLLFDSASLTWTGPAGISSTTRQTRSGATTAASAPESTQASDGIVPDDNETGITDPRPSLTTSTLPGGLITTVGLDATAGSDKASETDDGAGIISQESNETKSTPVIVGSIIGSFMGLSMLVFLLWFVKRRSSRKRRSTLLTPLGLPLPPSGPSSSDGETYETNNHSLGPTPRSTKVAAAVTVNANKFGRALRLSTSGSPHVNMNRGNSQFLESTPPHSRPSMGQYHNRASSSPEVVQGWWSRLIPESSAEQPSTQDMAEKGRETTRSSSPNPLSDANAIPMPRGIPYSDGNNMSQGSLVPPPLAPGRQQRPPRPPRSDDPFADSDSITSQGAVRLTPTTYVADVQESRGPSMYRNLTPQAPGKADLAPPMKQAWRDSIHSNPFDLELDGRHVPSASNIYSVSRYTAASSFHSMPKRTTTHSRSESFNTRAGSA</sequence>
<feature type="region of interest" description="Disordered" evidence="1">
    <location>
        <begin position="357"/>
        <end position="394"/>
    </location>
</feature>
<dbReference type="Proteomes" id="UP000720189">
    <property type="component" value="Unassembled WGS sequence"/>
</dbReference>
<feature type="compositionally biased region" description="Polar residues" evidence="1">
    <location>
        <begin position="588"/>
        <end position="597"/>
    </location>
</feature>
<feature type="region of interest" description="Disordered" evidence="1">
    <location>
        <begin position="116"/>
        <end position="158"/>
    </location>
</feature>
<feature type="compositionally biased region" description="Polar residues" evidence="1">
    <location>
        <begin position="320"/>
        <end position="337"/>
    </location>
</feature>
<feature type="transmembrane region" description="Helical" evidence="2">
    <location>
        <begin position="269"/>
        <end position="291"/>
    </location>
</feature>
<dbReference type="OrthoDB" id="5240840at2759"/>
<evidence type="ECO:0000256" key="2">
    <source>
        <dbReference type="SAM" id="Phobius"/>
    </source>
</evidence>
<organism evidence="3 4">
    <name type="scientific">Fusarium redolens</name>
    <dbReference type="NCBI Taxonomy" id="48865"/>
    <lineage>
        <taxon>Eukaryota</taxon>
        <taxon>Fungi</taxon>
        <taxon>Dikarya</taxon>
        <taxon>Ascomycota</taxon>
        <taxon>Pezizomycotina</taxon>
        <taxon>Sordariomycetes</taxon>
        <taxon>Hypocreomycetidae</taxon>
        <taxon>Hypocreales</taxon>
        <taxon>Nectriaceae</taxon>
        <taxon>Fusarium</taxon>
        <taxon>Fusarium redolens species complex</taxon>
    </lineage>
</organism>
<keyword evidence="2" id="KW-1133">Transmembrane helix</keyword>
<dbReference type="RefSeq" id="XP_046042664.1">
    <property type="nucleotide sequence ID" value="XM_046190827.1"/>
</dbReference>
<keyword evidence="4" id="KW-1185">Reference proteome</keyword>
<keyword evidence="2" id="KW-0812">Transmembrane</keyword>
<accession>A0A9P9FXS2</accession>
<dbReference type="EMBL" id="JAGMUX010000024">
    <property type="protein sequence ID" value="KAH7228427.1"/>
    <property type="molecule type" value="Genomic_DNA"/>
</dbReference>
<protein>
    <submittedName>
        <fullName evidence="3">Uncharacterized protein</fullName>
    </submittedName>
</protein>
<feature type="region of interest" description="Disordered" evidence="1">
    <location>
        <begin position="304"/>
        <end position="337"/>
    </location>
</feature>
<keyword evidence="2" id="KW-0472">Membrane</keyword>
<proteinExistence type="predicted"/>
<feature type="compositionally biased region" description="Polar residues" evidence="1">
    <location>
        <begin position="178"/>
        <end position="204"/>
    </location>
</feature>
<evidence type="ECO:0000256" key="1">
    <source>
        <dbReference type="SAM" id="MobiDB-lite"/>
    </source>
</evidence>
<reference evidence="3" key="1">
    <citation type="journal article" date="2021" name="Nat. Commun.">
        <title>Genetic determinants of endophytism in the Arabidopsis root mycobiome.</title>
        <authorList>
            <person name="Mesny F."/>
            <person name="Miyauchi S."/>
            <person name="Thiergart T."/>
            <person name="Pickel B."/>
            <person name="Atanasova L."/>
            <person name="Karlsson M."/>
            <person name="Huettel B."/>
            <person name="Barry K.W."/>
            <person name="Haridas S."/>
            <person name="Chen C."/>
            <person name="Bauer D."/>
            <person name="Andreopoulos W."/>
            <person name="Pangilinan J."/>
            <person name="LaButti K."/>
            <person name="Riley R."/>
            <person name="Lipzen A."/>
            <person name="Clum A."/>
            <person name="Drula E."/>
            <person name="Henrissat B."/>
            <person name="Kohler A."/>
            <person name="Grigoriev I.V."/>
            <person name="Martin F.M."/>
            <person name="Hacquard S."/>
        </authorList>
    </citation>
    <scope>NUCLEOTIDE SEQUENCE</scope>
    <source>
        <strain evidence="3">MPI-CAGE-AT-0023</strain>
    </source>
</reference>
<feature type="region of interest" description="Disordered" evidence="1">
    <location>
        <begin position="574"/>
        <end position="597"/>
    </location>
</feature>